<dbReference type="GO" id="GO:0003824">
    <property type="term" value="F:catalytic activity"/>
    <property type="evidence" value="ECO:0007669"/>
    <property type="project" value="InterPro"/>
</dbReference>
<dbReference type="PRINTS" id="PR00332">
    <property type="entry name" value="HISTRIAD"/>
</dbReference>
<dbReference type="PROSITE" id="PS00892">
    <property type="entry name" value="HIT_1"/>
    <property type="match status" value="1"/>
</dbReference>
<dbReference type="Pfam" id="PF01230">
    <property type="entry name" value="HIT"/>
    <property type="match status" value="1"/>
</dbReference>
<evidence type="ECO:0000256" key="1">
    <source>
        <dbReference type="PIRSR" id="PIRSR601310-1"/>
    </source>
</evidence>
<feature type="short sequence motif" description="Histidine triad motif" evidence="2 3">
    <location>
        <begin position="96"/>
        <end position="100"/>
    </location>
</feature>
<dbReference type="PATRIC" id="fig|35623.3.peg.1441"/>
<dbReference type="InterPro" id="IPR019808">
    <property type="entry name" value="Histidine_triad_CS"/>
</dbReference>
<dbReference type="OrthoDB" id="9784774at2"/>
<feature type="active site" description="Tele-AMP-histidine intermediate" evidence="1">
    <location>
        <position position="98"/>
    </location>
</feature>
<evidence type="ECO:0000256" key="2">
    <source>
        <dbReference type="PIRSR" id="PIRSR601310-3"/>
    </source>
</evidence>
<dbReference type="HOGENOM" id="CLU_056776_3_2_14"/>
<dbReference type="Proteomes" id="UP000032434">
    <property type="component" value="Chromosome 1"/>
</dbReference>
<dbReference type="GO" id="GO:0009117">
    <property type="term" value="P:nucleotide metabolic process"/>
    <property type="evidence" value="ECO:0007669"/>
    <property type="project" value="TreeGrafter"/>
</dbReference>
<accession>A0A061ACE8</accession>
<dbReference type="AlphaFoldDB" id="A0A061ACE8"/>
<name>A0A061ACE8_9MOLU</name>
<dbReference type="KEGG" id="aoc:Aocu_14400"/>
<dbReference type="InterPro" id="IPR001310">
    <property type="entry name" value="Histidine_triad_HIT"/>
</dbReference>
<dbReference type="InParanoid" id="A0A061ACE8"/>
<evidence type="ECO:0000256" key="3">
    <source>
        <dbReference type="PROSITE-ProRule" id="PRU00464"/>
    </source>
</evidence>
<dbReference type="STRING" id="35623.Aocu_14400"/>
<feature type="domain" description="HIT" evidence="4">
    <location>
        <begin position="4"/>
        <end position="112"/>
    </location>
</feature>
<protein>
    <submittedName>
        <fullName evidence="5">Histidine triad (HIT) protein</fullName>
    </submittedName>
</protein>
<reference evidence="6" key="1">
    <citation type="submission" date="2014-05" db="EMBL/GenBank/DDBJ databases">
        <authorList>
            <person name="Kube M."/>
        </authorList>
    </citation>
    <scope>NUCLEOTIDE SEQUENCE [LARGE SCALE GENOMIC DNA]</scope>
</reference>
<keyword evidence="6" id="KW-1185">Reference proteome</keyword>
<dbReference type="PANTHER" id="PTHR46648:SF1">
    <property type="entry name" value="ADENOSINE 5'-MONOPHOSPHORAMIDASE HNT1"/>
    <property type="match status" value="1"/>
</dbReference>
<dbReference type="InterPro" id="IPR039384">
    <property type="entry name" value="HINT"/>
</dbReference>
<dbReference type="FunCoup" id="A0A061ACE8">
    <property type="interactions" value="273"/>
</dbReference>
<evidence type="ECO:0000313" key="5">
    <source>
        <dbReference type="EMBL" id="CDR31513.1"/>
    </source>
</evidence>
<dbReference type="InterPro" id="IPR011146">
    <property type="entry name" value="HIT-like"/>
</dbReference>
<dbReference type="RefSeq" id="WP_045749919.1">
    <property type="nucleotide sequence ID" value="NZ_FUZK01000004.1"/>
</dbReference>
<gene>
    <name evidence="5" type="primary">hinT</name>
    <name evidence="5" type="ORF">Aocu_14400</name>
</gene>
<evidence type="ECO:0000313" key="6">
    <source>
        <dbReference type="Proteomes" id="UP000032434"/>
    </source>
</evidence>
<proteinExistence type="predicted"/>
<dbReference type="CDD" id="cd01277">
    <property type="entry name" value="HINT_subgroup"/>
    <property type="match status" value="1"/>
</dbReference>
<evidence type="ECO:0000259" key="4">
    <source>
        <dbReference type="PROSITE" id="PS51084"/>
    </source>
</evidence>
<sequence length="138" mass="15757">MKTIFEQIIERTIPAHIVYEDELVIAFLDITQATEGHTLVVTKEPYPSIFEVPESVISHLFMIVKKLSLGLKKAFDLKGLNILNNNGPVAGQTVFHYHVHLIPRYQKDEVQFKLNNHMANLDSERYKKRAAMIIAALS</sequence>
<dbReference type="PROSITE" id="PS51084">
    <property type="entry name" value="HIT_2"/>
    <property type="match status" value="1"/>
</dbReference>
<dbReference type="PANTHER" id="PTHR46648">
    <property type="entry name" value="HIT FAMILY PROTEIN 1"/>
    <property type="match status" value="1"/>
</dbReference>
<dbReference type="EMBL" id="LK028559">
    <property type="protein sequence ID" value="CDR31513.1"/>
    <property type="molecule type" value="Genomic_DNA"/>
</dbReference>
<organism evidence="5 6">
    <name type="scientific">Acholeplasma oculi</name>
    <dbReference type="NCBI Taxonomy" id="35623"/>
    <lineage>
        <taxon>Bacteria</taxon>
        <taxon>Bacillati</taxon>
        <taxon>Mycoplasmatota</taxon>
        <taxon>Mollicutes</taxon>
        <taxon>Acholeplasmatales</taxon>
        <taxon>Acholeplasmataceae</taxon>
        <taxon>Acholeplasma</taxon>
    </lineage>
</organism>
<dbReference type="SUPFAM" id="SSF54197">
    <property type="entry name" value="HIT-like"/>
    <property type="match status" value="1"/>
</dbReference>
<dbReference type="Gene3D" id="3.30.428.10">
    <property type="entry name" value="HIT-like"/>
    <property type="match status" value="1"/>
</dbReference>
<dbReference type="InterPro" id="IPR036265">
    <property type="entry name" value="HIT-like_sf"/>
</dbReference>